<feature type="region of interest" description="Disordered" evidence="1">
    <location>
        <begin position="358"/>
        <end position="424"/>
    </location>
</feature>
<gene>
    <name evidence="3" type="ORF">EPH_0005340</name>
</gene>
<name>U6GA18_9EIME</name>
<keyword evidence="2" id="KW-0472">Membrane</keyword>
<keyword evidence="2" id="KW-0812">Transmembrane</keyword>
<keyword evidence="4" id="KW-1185">Reference proteome</keyword>
<dbReference type="OrthoDB" id="10631503at2759"/>
<protein>
    <submittedName>
        <fullName evidence="3">Uncharacterized protein</fullName>
    </submittedName>
</protein>
<reference evidence="3" key="2">
    <citation type="submission" date="2013-10" db="EMBL/GenBank/DDBJ databases">
        <authorList>
            <person name="Aslett M."/>
        </authorList>
    </citation>
    <scope>NUCLEOTIDE SEQUENCE [LARGE SCALE GENOMIC DNA]</scope>
    <source>
        <strain evidence="3">Houghton</strain>
    </source>
</reference>
<reference evidence="3" key="1">
    <citation type="submission" date="2013-10" db="EMBL/GenBank/DDBJ databases">
        <title>Genomic analysis of the causative agents of coccidiosis in chickens.</title>
        <authorList>
            <person name="Reid A.J."/>
            <person name="Blake D."/>
            <person name="Billington K."/>
            <person name="Browne H."/>
            <person name="Dunn M."/>
            <person name="Hung S."/>
            <person name="Kawahara F."/>
            <person name="Miranda-Saavedra D."/>
            <person name="Mourier T."/>
            <person name="Nagra H."/>
            <person name="Otto T.D."/>
            <person name="Rawlings N."/>
            <person name="Sanchez A."/>
            <person name="Sanders M."/>
            <person name="Subramaniam C."/>
            <person name="Tay Y."/>
            <person name="Dear P."/>
            <person name="Doerig C."/>
            <person name="Gruber A."/>
            <person name="Parkinson J."/>
            <person name="Shirley M."/>
            <person name="Wan K.L."/>
            <person name="Berriman M."/>
            <person name="Tomley F."/>
            <person name="Pain A."/>
        </authorList>
    </citation>
    <scope>NUCLEOTIDE SEQUENCE [LARGE SCALE GENOMIC DNA]</scope>
    <source>
        <strain evidence="3">Houghton</strain>
    </source>
</reference>
<organism evidence="3 4">
    <name type="scientific">Eimeria praecox</name>
    <dbReference type="NCBI Taxonomy" id="51316"/>
    <lineage>
        <taxon>Eukaryota</taxon>
        <taxon>Sar</taxon>
        <taxon>Alveolata</taxon>
        <taxon>Apicomplexa</taxon>
        <taxon>Conoidasida</taxon>
        <taxon>Coccidia</taxon>
        <taxon>Eucoccidiorida</taxon>
        <taxon>Eimeriorina</taxon>
        <taxon>Eimeriidae</taxon>
        <taxon>Eimeria</taxon>
    </lineage>
</organism>
<proteinExistence type="predicted"/>
<dbReference type="VEuPathDB" id="ToxoDB:EPH_0005340"/>
<evidence type="ECO:0000256" key="2">
    <source>
        <dbReference type="SAM" id="Phobius"/>
    </source>
</evidence>
<evidence type="ECO:0000313" key="3">
    <source>
        <dbReference type="EMBL" id="CDI75444.1"/>
    </source>
</evidence>
<evidence type="ECO:0000256" key="1">
    <source>
        <dbReference type="SAM" id="MobiDB-lite"/>
    </source>
</evidence>
<sequence length="521" mass="55892">MERPAGEFALDLRCDAAAAGNGGGSLPRRTVWRGSEDMASLHDYGSPQRLHAKQNDMKVDKRRISRFLLVIAGTVFAAALLVFRCTGHLAFPKSAGGLATPQQIKERECYSEFCRLGNEGEFEKTWRPATDSKEAQLQAKALALVGSFVAFTKASEYALKGLSGEVQEKAASFLVSLFAHELAAIASSAESAFAADSKSSCDLLAAANEAIQTSRQPEPASHLDPLRIHVTKAPTEPLPDSARISRLEAPGPRNLFSRLELQPEGRTERLIPSVASKHSLLYVPEATSAPLTESQPTAPPAIALFSAPMSYGPPSHSDSLAHEATRRNHWPGSGIDSSPHARPQSIFSAAKDLSGISLGGKAPTASQDTAQRAEGSTILSGPATSPSWSVKPQQSSMATGDKSKPTVPHGLPKPFYGKDHERSKHNMRAVRPLYPSLFAAMQPNWRKGSRIKMAKAPGSERLPKEKFQGVAQGEPARVGVSAVPSIPAPSRPPSPPYTEFNMWRADFPPILPQSSSPPVNR</sequence>
<accession>U6GA18</accession>
<keyword evidence="2" id="KW-1133">Transmembrane helix</keyword>
<dbReference type="Proteomes" id="UP000018201">
    <property type="component" value="Unassembled WGS sequence"/>
</dbReference>
<dbReference type="EMBL" id="HG690918">
    <property type="protein sequence ID" value="CDI75444.1"/>
    <property type="molecule type" value="Genomic_DNA"/>
</dbReference>
<evidence type="ECO:0000313" key="4">
    <source>
        <dbReference type="Proteomes" id="UP000018201"/>
    </source>
</evidence>
<feature type="transmembrane region" description="Helical" evidence="2">
    <location>
        <begin position="64"/>
        <end position="83"/>
    </location>
</feature>
<dbReference type="AlphaFoldDB" id="U6GA18"/>
<feature type="compositionally biased region" description="Polar residues" evidence="1">
    <location>
        <begin position="377"/>
        <end position="398"/>
    </location>
</feature>